<geneLocation type="mitochondrion" evidence="12"/>
<keyword evidence="12" id="KW-0496">Mitochondrion</keyword>
<protein>
    <recommendedName>
        <fullName evidence="3">NADH-ubiquinone oxidoreductase chain 4L</fullName>
    </recommendedName>
    <alternativeName>
        <fullName evidence="9">NADH dehydrogenase subunit 4L</fullName>
    </alternativeName>
</protein>
<evidence type="ECO:0000256" key="11">
    <source>
        <dbReference type="SAM" id="Phobius"/>
    </source>
</evidence>
<proteinExistence type="inferred from homology"/>
<evidence type="ECO:0000256" key="4">
    <source>
        <dbReference type="ARBA" id="ARBA00022692"/>
    </source>
</evidence>
<reference evidence="12" key="2">
    <citation type="journal article" date="2020" name="Genomics">
        <title>Contribution to the mitogenome diversity in Delphacinae: Phylogenetic and ecological implications.</title>
        <authorList>
            <person name="Huang Y.-X."/>
            <person name="Ren F.-J."/>
            <person name="Bartlett C.R."/>
            <person name="Wei Y.-S."/>
            <person name="Qin D.-Z."/>
        </authorList>
    </citation>
    <scope>NUCLEOTIDE SEQUENCE</scope>
</reference>
<name>A0A7S4Z1C3_9HEMI</name>
<dbReference type="EMBL" id="MH293454">
    <property type="protein sequence ID" value="QBZ38078.1"/>
    <property type="molecule type" value="Genomic_DNA"/>
</dbReference>
<accession>A0A7S4Z1C3</accession>
<evidence type="ECO:0000256" key="9">
    <source>
        <dbReference type="ARBA" id="ARBA00031586"/>
    </source>
</evidence>
<organism evidence="12">
    <name type="scientific">Bambusiphaga luodianensis</name>
    <dbReference type="NCBI Taxonomy" id="871414"/>
    <lineage>
        <taxon>Eukaryota</taxon>
        <taxon>Metazoa</taxon>
        <taxon>Ecdysozoa</taxon>
        <taxon>Arthropoda</taxon>
        <taxon>Hexapoda</taxon>
        <taxon>Insecta</taxon>
        <taxon>Pterygota</taxon>
        <taxon>Neoptera</taxon>
        <taxon>Paraneoptera</taxon>
        <taxon>Hemiptera</taxon>
        <taxon>Auchenorrhyncha</taxon>
        <taxon>Fulgoroidea</taxon>
        <taxon>Delphacidae</taxon>
        <taxon>Delphacinae</taxon>
        <taxon>Bambusiphaga</taxon>
    </lineage>
</organism>
<dbReference type="GO" id="GO:0016020">
    <property type="term" value="C:membrane"/>
    <property type="evidence" value="ECO:0007669"/>
    <property type="project" value="UniProtKB-SubCell"/>
</dbReference>
<evidence type="ECO:0000256" key="8">
    <source>
        <dbReference type="ARBA" id="ARBA00023136"/>
    </source>
</evidence>
<evidence type="ECO:0000313" key="12">
    <source>
        <dbReference type="EMBL" id="QBZ38078.1"/>
    </source>
</evidence>
<dbReference type="Gene3D" id="1.10.287.3510">
    <property type="match status" value="1"/>
</dbReference>
<keyword evidence="8 11" id="KW-0472">Membrane</keyword>
<feature type="transmembrane region" description="Helical" evidence="11">
    <location>
        <begin position="6"/>
        <end position="25"/>
    </location>
</feature>
<evidence type="ECO:0000256" key="3">
    <source>
        <dbReference type="ARBA" id="ARBA00016612"/>
    </source>
</evidence>
<evidence type="ECO:0000256" key="10">
    <source>
        <dbReference type="ARBA" id="ARBA00049551"/>
    </source>
</evidence>
<comment type="subcellular location">
    <subcellularLocation>
        <location evidence="1">Membrane</location>
        <topology evidence="1">Multi-pass membrane protein</topology>
    </subcellularLocation>
</comment>
<gene>
    <name evidence="12" type="primary">ND4L</name>
</gene>
<dbReference type="InterPro" id="IPR039428">
    <property type="entry name" value="NUOK/Mnh_C1-like"/>
</dbReference>
<comment type="similarity">
    <text evidence="2">Belongs to the complex I subunit 4L family.</text>
</comment>
<evidence type="ECO:0000256" key="2">
    <source>
        <dbReference type="ARBA" id="ARBA00010519"/>
    </source>
</evidence>
<dbReference type="GO" id="GO:0008137">
    <property type="term" value="F:NADH dehydrogenase (ubiquinone) activity"/>
    <property type="evidence" value="ECO:0007669"/>
    <property type="project" value="UniProtKB-EC"/>
</dbReference>
<dbReference type="Pfam" id="PF00420">
    <property type="entry name" value="Oxidored_q2"/>
    <property type="match status" value="1"/>
</dbReference>
<evidence type="ECO:0000256" key="6">
    <source>
        <dbReference type="ARBA" id="ARBA00022989"/>
    </source>
</evidence>
<evidence type="ECO:0000256" key="7">
    <source>
        <dbReference type="ARBA" id="ARBA00023027"/>
    </source>
</evidence>
<comment type="catalytic activity">
    <reaction evidence="10">
        <text>a ubiquinone + NADH + 5 H(+)(in) = a ubiquinol + NAD(+) + 4 H(+)(out)</text>
        <dbReference type="Rhea" id="RHEA:29091"/>
        <dbReference type="Rhea" id="RHEA-COMP:9565"/>
        <dbReference type="Rhea" id="RHEA-COMP:9566"/>
        <dbReference type="ChEBI" id="CHEBI:15378"/>
        <dbReference type="ChEBI" id="CHEBI:16389"/>
        <dbReference type="ChEBI" id="CHEBI:17976"/>
        <dbReference type="ChEBI" id="CHEBI:57540"/>
        <dbReference type="ChEBI" id="CHEBI:57945"/>
        <dbReference type="EC" id="7.1.1.2"/>
    </reaction>
</comment>
<keyword evidence="5" id="KW-1278">Translocase</keyword>
<reference evidence="12" key="1">
    <citation type="submission" date="2018-05" db="EMBL/GenBank/DDBJ databases">
        <authorList>
            <person name="Huang Y."/>
            <person name="Qin D."/>
        </authorList>
    </citation>
    <scope>NUCLEOTIDE SEQUENCE</scope>
</reference>
<keyword evidence="4 11" id="KW-0812">Transmembrane</keyword>
<feature type="transmembrane region" description="Helical" evidence="11">
    <location>
        <begin position="56"/>
        <end position="77"/>
    </location>
</feature>
<keyword evidence="6 11" id="KW-1133">Transmembrane helix</keyword>
<evidence type="ECO:0000256" key="1">
    <source>
        <dbReference type="ARBA" id="ARBA00004141"/>
    </source>
</evidence>
<sequence length="91" mass="10941">MTYIFFYIFVFSSLSIFFVRSHYLLTLICMELIFLILFFFFFFYMNFFGFEGYFGLIFLILGVCEASLGLTMLVYLVRKVSFDYLDSFNLC</sequence>
<dbReference type="AlphaFoldDB" id="A0A7S4Z1C3"/>
<evidence type="ECO:0000256" key="5">
    <source>
        <dbReference type="ARBA" id="ARBA00022967"/>
    </source>
</evidence>
<keyword evidence="7" id="KW-0520">NAD</keyword>
<feature type="transmembrane region" description="Helical" evidence="11">
    <location>
        <begin position="32"/>
        <end position="50"/>
    </location>
</feature>